<dbReference type="InterPro" id="IPR047817">
    <property type="entry name" value="ABC2_TM_bact-type"/>
</dbReference>
<dbReference type="RefSeq" id="WP_205102413.1">
    <property type="nucleotide sequence ID" value="NZ_JACJJC010000007.1"/>
</dbReference>
<evidence type="ECO:0000256" key="6">
    <source>
        <dbReference type="ARBA" id="ARBA00022989"/>
    </source>
</evidence>
<gene>
    <name evidence="11" type="ORF">H6A60_05500</name>
</gene>
<keyword evidence="5 9" id="KW-0812">Transmembrane</keyword>
<keyword evidence="7 9" id="KW-0472">Membrane</keyword>
<dbReference type="EMBL" id="JACJJC010000007">
    <property type="protein sequence ID" value="MBM6703938.1"/>
    <property type="molecule type" value="Genomic_DNA"/>
</dbReference>
<dbReference type="InterPro" id="IPR051449">
    <property type="entry name" value="ABC-2_transporter_component"/>
</dbReference>
<reference evidence="11 12" key="1">
    <citation type="journal article" date="2021" name="Sci. Rep.">
        <title>The distribution of antibiotic resistance genes in chicken gut microbiota commensals.</title>
        <authorList>
            <person name="Juricova H."/>
            <person name="Matiasovicova J."/>
            <person name="Kubasova T."/>
            <person name="Cejkova D."/>
            <person name="Rychlik I."/>
        </authorList>
    </citation>
    <scope>NUCLEOTIDE SEQUENCE [LARGE SCALE GENOMIC DNA]</scope>
    <source>
        <strain evidence="11 12">An829</strain>
    </source>
</reference>
<evidence type="ECO:0000256" key="5">
    <source>
        <dbReference type="ARBA" id="ARBA00022692"/>
    </source>
</evidence>
<protein>
    <submittedName>
        <fullName evidence="11">ABC transporter permease</fullName>
    </submittedName>
</protein>
<feature type="transmembrane region" description="Helical" evidence="9">
    <location>
        <begin position="38"/>
        <end position="58"/>
    </location>
</feature>
<sequence>MTSRRAYALGDAIGFSPRRFFALLVKEWRQMKRDASSFIIAVLLPAALILLFGFGLSMDLQRVPSAVVLGESTPMTREIAARFTGSAYFDTTIVPTRQAAEDLMRRQLVDVIVELPQGLAQKTAAGAGEISLTIHGVDASAAMIIRTYASAALADFLARREAREDALAVIGASSEGLAAEAAASAAGAAQSAAAAANDAGTGSDDNRFAMPLRPLSLGTVSSQSSRSGAADSDSAEAARSENETLLEDEATAVSASSAGALPGTIVLETRAWFNEANKSAWYLVPGLTIVVMTLTCSFMGSIVIAREWERGTMESLCTTRATPLEILSAKLCVNYGFSTLGLLLCLALARLVFEVPVRGDLGYLIATLLIYNLWAMSFGLFLSAATKRQFVAIQMAVIGSYLPALILSGYLFDLRSVPDWIAWVGHLMPPTYAIESVKILCLSGGSDDIVRSNAALLAAWSTLFFGLALNLTRKRLD</sequence>
<feature type="transmembrane region" description="Helical" evidence="9">
    <location>
        <begin position="326"/>
        <end position="349"/>
    </location>
</feature>
<dbReference type="PANTHER" id="PTHR30294">
    <property type="entry name" value="MEMBRANE COMPONENT OF ABC TRANSPORTER YHHJ-RELATED"/>
    <property type="match status" value="1"/>
</dbReference>
<keyword evidence="4" id="KW-1003">Cell membrane</keyword>
<evidence type="ECO:0000313" key="11">
    <source>
        <dbReference type="EMBL" id="MBM6703938.1"/>
    </source>
</evidence>
<feature type="transmembrane region" description="Helical" evidence="9">
    <location>
        <begin position="390"/>
        <end position="412"/>
    </location>
</feature>
<evidence type="ECO:0000313" key="12">
    <source>
        <dbReference type="Proteomes" id="UP000715095"/>
    </source>
</evidence>
<feature type="compositionally biased region" description="Low complexity" evidence="8">
    <location>
        <begin position="221"/>
        <end position="235"/>
    </location>
</feature>
<dbReference type="Proteomes" id="UP000715095">
    <property type="component" value="Unassembled WGS sequence"/>
</dbReference>
<comment type="similarity">
    <text evidence="2">Belongs to the ABC-2 integral membrane protein family.</text>
</comment>
<proteinExistence type="inferred from homology"/>
<organism evidence="11 12">
    <name type="scientific">Sutterella massiliensis</name>
    <dbReference type="NCBI Taxonomy" id="1816689"/>
    <lineage>
        <taxon>Bacteria</taxon>
        <taxon>Pseudomonadati</taxon>
        <taxon>Pseudomonadota</taxon>
        <taxon>Betaproteobacteria</taxon>
        <taxon>Burkholderiales</taxon>
        <taxon>Sutterellaceae</taxon>
        <taxon>Sutterella</taxon>
    </lineage>
</organism>
<dbReference type="Pfam" id="PF12698">
    <property type="entry name" value="ABC2_membrane_3"/>
    <property type="match status" value="1"/>
</dbReference>
<feature type="domain" description="ABC transmembrane type-2" evidence="10">
    <location>
        <begin position="243"/>
        <end position="475"/>
    </location>
</feature>
<evidence type="ECO:0000259" key="10">
    <source>
        <dbReference type="PROSITE" id="PS51012"/>
    </source>
</evidence>
<keyword evidence="6 9" id="KW-1133">Transmembrane helix</keyword>
<keyword evidence="12" id="KW-1185">Reference proteome</keyword>
<keyword evidence="3" id="KW-0813">Transport</keyword>
<comment type="subcellular location">
    <subcellularLocation>
        <location evidence="1">Cell membrane</location>
        <topology evidence="1">Multi-pass membrane protein</topology>
    </subcellularLocation>
</comment>
<feature type="transmembrane region" description="Helical" evidence="9">
    <location>
        <begin position="454"/>
        <end position="472"/>
    </location>
</feature>
<evidence type="ECO:0000256" key="7">
    <source>
        <dbReference type="ARBA" id="ARBA00023136"/>
    </source>
</evidence>
<name>A0ABS2DRG9_9BURK</name>
<evidence type="ECO:0000256" key="2">
    <source>
        <dbReference type="ARBA" id="ARBA00007783"/>
    </source>
</evidence>
<evidence type="ECO:0000256" key="9">
    <source>
        <dbReference type="SAM" id="Phobius"/>
    </source>
</evidence>
<feature type="transmembrane region" description="Helical" evidence="9">
    <location>
        <begin position="361"/>
        <end position="383"/>
    </location>
</feature>
<evidence type="ECO:0000256" key="4">
    <source>
        <dbReference type="ARBA" id="ARBA00022475"/>
    </source>
</evidence>
<dbReference type="InterPro" id="IPR013525">
    <property type="entry name" value="ABC2_TM"/>
</dbReference>
<accession>A0ABS2DRG9</accession>
<evidence type="ECO:0000256" key="3">
    <source>
        <dbReference type="ARBA" id="ARBA00022448"/>
    </source>
</evidence>
<feature type="transmembrane region" description="Helical" evidence="9">
    <location>
        <begin position="280"/>
        <end position="305"/>
    </location>
</feature>
<dbReference type="PROSITE" id="PS51012">
    <property type="entry name" value="ABC_TM2"/>
    <property type="match status" value="1"/>
</dbReference>
<comment type="caution">
    <text evidence="11">The sequence shown here is derived from an EMBL/GenBank/DDBJ whole genome shotgun (WGS) entry which is preliminary data.</text>
</comment>
<evidence type="ECO:0000256" key="1">
    <source>
        <dbReference type="ARBA" id="ARBA00004651"/>
    </source>
</evidence>
<evidence type="ECO:0000256" key="8">
    <source>
        <dbReference type="SAM" id="MobiDB-lite"/>
    </source>
</evidence>
<feature type="region of interest" description="Disordered" evidence="8">
    <location>
        <begin position="218"/>
        <end position="243"/>
    </location>
</feature>
<dbReference type="PANTHER" id="PTHR30294:SF29">
    <property type="entry name" value="MULTIDRUG ABC TRANSPORTER PERMEASE YBHS-RELATED"/>
    <property type="match status" value="1"/>
</dbReference>